<comment type="caution">
    <text evidence="1">The sequence shown here is derived from an EMBL/GenBank/DDBJ whole genome shotgun (WGS) entry which is preliminary data.</text>
</comment>
<evidence type="ECO:0000313" key="1">
    <source>
        <dbReference type="EMBL" id="GAJ11288.1"/>
    </source>
</evidence>
<protein>
    <submittedName>
        <fullName evidence="1">Uncharacterized protein</fullName>
    </submittedName>
</protein>
<sequence>ELGEQGDLIASMIPYSSPTSGQVTFEVGALAGLITSTSVADWQYAQVVDKITVTFTLY</sequence>
<dbReference type="AlphaFoldDB" id="X1U143"/>
<feature type="non-terminal residue" evidence="1">
    <location>
        <position position="1"/>
    </location>
</feature>
<gene>
    <name evidence="1" type="ORF">S12H4_49330</name>
</gene>
<dbReference type="EMBL" id="BARW01030932">
    <property type="protein sequence ID" value="GAJ11288.1"/>
    <property type="molecule type" value="Genomic_DNA"/>
</dbReference>
<proteinExistence type="predicted"/>
<reference evidence="1" key="1">
    <citation type="journal article" date="2014" name="Front. Microbiol.">
        <title>High frequency of phylogenetically diverse reductive dehalogenase-homologous genes in deep subseafloor sedimentary metagenomes.</title>
        <authorList>
            <person name="Kawai M."/>
            <person name="Futagami T."/>
            <person name="Toyoda A."/>
            <person name="Takaki Y."/>
            <person name="Nishi S."/>
            <person name="Hori S."/>
            <person name="Arai W."/>
            <person name="Tsubouchi T."/>
            <person name="Morono Y."/>
            <person name="Uchiyama I."/>
            <person name="Ito T."/>
            <person name="Fujiyama A."/>
            <person name="Inagaki F."/>
            <person name="Takami H."/>
        </authorList>
    </citation>
    <scope>NUCLEOTIDE SEQUENCE</scope>
    <source>
        <strain evidence="1">Expedition CK06-06</strain>
    </source>
</reference>
<organism evidence="1">
    <name type="scientific">marine sediment metagenome</name>
    <dbReference type="NCBI Taxonomy" id="412755"/>
    <lineage>
        <taxon>unclassified sequences</taxon>
        <taxon>metagenomes</taxon>
        <taxon>ecological metagenomes</taxon>
    </lineage>
</organism>
<name>X1U143_9ZZZZ</name>
<accession>X1U143</accession>